<dbReference type="EMBL" id="JBHRYC010000119">
    <property type="protein sequence ID" value="MFC3640146.1"/>
    <property type="molecule type" value="Genomic_DNA"/>
</dbReference>
<dbReference type="Proteomes" id="UP001595704">
    <property type="component" value="Unassembled WGS sequence"/>
</dbReference>
<dbReference type="InterPro" id="IPR036390">
    <property type="entry name" value="WH_DNA-bd_sf"/>
</dbReference>
<evidence type="ECO:0000313" key="1">
    <source>
        <dbReference type="EMBL" id="MFC3640146.1"/>
    </source>
</evidence>
<protein>
    <submittedName>
        <fullName evidence="1">DUF3489 domain-containing protein</fullName>
    </submittedName>
</protein>
<reference evidence="2" key="1">
    <citation type="journal article" date="2019" name="Int. J. Syst. Evol. Microbiol.">
        <title>The Global Catalogue of Microorganisms (GCM) 10K type strain sequencing project: providing services to taxonomists for standard genome sequencing and annotation.</title>
        <authorList>
            <consortium name="The Broad Institute Genomics Platform"/>
            <consortium name="The Broad Institute Genome Sequencing Center for Infectious Disease"/>
            <person name="Wu L."/>
            <person name="Ma J."/>
        </authorList>
    </citation>
    <scope>NUCLEOTIDE SEQUENCE [LARGE SCALE GENOMIC DNA]</scope>
    <source>
        <strain evidence="2">KCTC 42282</strain>
    </source>
</reference>
<organism evidence="1 2">
    <name type="scientific">Camelimonas fluminis</name>
    <dbReference type="NCBI Taxonomy" id="1576911"/>
    <lineage>
        <taxon>Bacteria</taxon>
        <taxon>Pseudomonadati</taxon>
        <taxon>Pseudomonadota</taxon>
        <taxon>Alphaproteobacteria</taxon>
        <taxon>Hyphomicrobiales</taxon>
        <taxon>Chelatococcaceae</taxon>
        <taxon>Camelimonas</taxon>
    </lineage>
</organism>
<dbReference type="Pfam" id="PF11994">
    <property type="entry name" value="DUF3489"/>
    <property type="match status" value="1"/>
</dbReference>
<accession>A0ABV7UNJ9</accession>
<name>A0ABV7UNJ9_9HYPH</name>
<proteinExistence type="predicted"/>
<gene>
    <name evidence="1" type="ORF">ACFONL_22675</name>
</gene>
<keyword evidence="2" id="KW-1185">Reference proteome</keyword>
<comment type="caution">
    <text evidence="1">The sequence shown here is derived from an EMBL/GenBank/DDBJ whole genome shotgun (WGS) entry which is preliminary data.</text>
</comment>
<dbReference type="RefSeq" id="WP_191321383.1">
    <property type="nucleotide sequence ID" value="NZ_BNCG01000072.1"/>
</dbReference>
<evidence type="ECO:0000313" key="2">
    <source>
        <dbReference type="Proteomes" id="UP001595704"/>
    </source>
</evidence>
<dbReference type="InterPro" id="IPR021880">
    <property type="entry name" value="DUF3489"/>
</dbReference>
<dbReference type="SUPFAM" id="SSF46785">
    <property type="entry name" value="Winged helix' DNA-binding domain"/>
    <property type="match status" value="1"/>
</dbReference>
<sequence>MTRRTRPTPARNRANPEAIARKAIRSGEKIRVAARQAVAAAPSSIADSKGPSGKLALLLERISQPEGSAMTELVGVTGWQAHTIRAAFSRLRQRGFIIALVTVEDRKVYQLNPARS</sequence>